<proteinExistence type="inferred from homology"/>
<dbReference type="UniPathway" id="UPA00242"/>
<dbReference type="GO" id="GO:0004034">
    <property type="term" value="F:aldose 1-epimerase activity"/>
    <property type="evidence" value="ECO:0007669"/>
    <property type="project" value="UniProtKB-EC"/>
</dbReference>
<evidence type="ECO:0000256" key="2">
    <source>
        <dbReference type="ARBA" id="ARBA00006206"/>
    </source>
</evidence>
<dbReference type="EC" id="5.1.3.3" evidence="5"/>
<dbReference type="InterPro" id="IPR047215">
    <property type="entry name" value="Galactose_mutarotase-like"/>
</dbReference>
<dbReference type="AlphaFoldDB" id="A0A834SG67"/>
<feature type="active site" description="Proton acceptor" evidence="6">
    <location>
        <position position="335"/>
    </location>
</feature>
<evidence type="ECO:0000256" key="8">
    <source>
        <dbReference type="PIRSR" id="PIRSR005096-3"/>
    </source>
</evidence>
<evidence type="ECO:0000256" key="1">
    <source>
        <dbReference type="ARBA" id="ARBA00005028"/>
    </source>
</evidence>
<gene>
    <name evidence="10" type="ORF">G2W53_042070</name>
</gene>
<keyword evidence="4 5" id="KW-0119">Carbohydrate metabolism</keyword>
<dbReference type="Gene3D" id="2.70.98.10">
    <property type="match status" value="1"/>
</dbReference>
<feature type="signal peptide" evidence="9">
    <location>
        <begin position="1"/>
        <end position="22"/>
    </location>
</feature>
<comment type="catalytic activity">
    <reaction evidence="5">
        <text>alpha-D-glucose = beta-D-glucose</text>
        <dbReference type="Rhea" id="RHEA:10264"/>
        <dbReference type="ChEBI" id="CHEBI:15903"/>
        <dbReference type="ChEBI" id="CHEBI:17925"/>
        <dbReference type="EC" id="5.1.3.3"/>
    </reaction>
</comment>
<dbReference type="InterPro" id="IPR011013">
    <property type="entry name" value="Gal_mutarotase_sf_dom"/>
</dbReference>
<evidence type="ECO:0000256" key="4">
    <source>
        <dbReference type="ARBA" id="ARBA00023277"/>
    </source>
</evidence>
<reference evidence="10" key="1">
    <citation type="submission" date="2020-09" db="EMBL/GenBank/DDBJ databases">
        <title>Genome-Enabled Discovery of Anthraquinone Biosynthesis in Senna tora.</title>
        <authorList>
            <person name="Kang S.-H."/>
            <person name="Pandey R.P."/>
            <person name="Lee C.-M."/>
            <person name="Sim J.-S."/>
            <person name="Jeong J.-T."/>
            <person name="Choi B.-S."/>
            <person name="Jung M."/>
            <person name="Ginzburg D."/>
            <person name="Zhao K."/>
            <person name="Won S.Y."/>
            <person name="Oh T.-J."/>
            <person name="Yu Y."/>
            <person name="Kim N.-H."/>
            <person name="Lee O.R."/>
            <person name="Lee T.-H."/>
            <person name="Bashyal P."/>
            <person name="Kim T.-S."/>
            <person name="Lee W.-H."/>
            <person name="Kawkins C."/>
            <person name="Kim C.-K."/>
            <person name="Kim J.S."/>
            <person name="Ahn B.O."/>
            <person name="Rhee S.Y."/>
            <person name="Sohng J.K."/>
        </authorList>
    </citation>
    <scope>NUCLEOTIDE SEQUENCE</scope>
    <source>
        <tissue evidence="10">Leaf</tissue>
    </source>
</reference>
<dbReference type="GO" id="GO:0006006">
    <property type="term" value="P:glucose metabolic process"/>
    <property type="evidence" value="ECO:0007669"/>
    <property type="project" value="TreeGrafter"/>
</dbReference>
<dbReference type="PANTHER" id="PTHR10091">
    <property type="entry name" value="ALDOSE-1-EPIMERASE"/>
    <property type="match status" value="1"/>
</dbReference>
<evidence type="ECO:0000256" key="3">
    <source>
        <dbReference type="ARBA" id="ARBA00023235"/>
    </source>
</evidence>
<name>A0A834SG67_9FABA</name>
<accession>A0A834SG67</accession>
<dbReference type="Pfam" id="PF01263">
    <property type="entry name" value="Aldose_epim"/>
    <property type="match status" value="1"/>
</dbReference>
<dbReference type="PANTHER" id="PTHR10091:SF0">
    <property type="entry name" value="GALACTOSE MUTAROTASE"/>
    <property type="match status" value="1"/>
</dbReference>
<organism evidence="10 11">
    <name type="scientific">Senna tora</name>
    <dbReference type="NCBI Taxonomy" id="362788"/>
    <lineage>
        <taxon>Eukaryota</taxon>
        <taxon>Viridiplantae</taxon>
        <taxon>Streptophyta</taxon>
        <taxon>Embryophyta</taxon>
        <taxon>Tracheophyta</taxon>
        <taxon>Spermatophyta</taxon>
        <taxon>Magnoliopsida</taxon>
        <taxon>eudicotyledons</taxon>
        <taxon>Gunneridae</taxon>
        <taxon>Pentapetalae</taxon>
        <taxon>rosids</taxon>
        <taxon>fabids</taxon>
        <taxon>Fabales</taxon>
        <taxon>Fabaceae</taxon>
        <taxon>Caesalpinioideae</taxon>
        <taxon>Cassia clade</taxon>
        <taxon>Senna</taxon>
    </lineage>
</organism>
<feature type="active site" description="Proton donor" evidence="6">
    <location>
        <position position="202"/>
    </location>
</feature>
<dbReference type="InterPro" id="IPR015443">
    <property type="entry name" value="Aldose_1-epimerase"/>
</dbReference>
<dbReference type="Proteomes" id="UP000634136">
    <property type="component" value="Unassembled WGS sequence"/>
</dbReference>
<feature type="binding site" evidence="8">
    <location>
        <begin position="94"/>
        <end position="95"/>
    </location>
    <ligand>
        <name>beta-D-galactose</name>
        <dbReference type="ChEBI" id="CHEBI:27667"/>
    </ligand>
</feature>
<dbReference type="GO" id="GO:0030246">
    <property type="term" value="F:carbohydrate binding"/>
    <property type="evidence" value="ECO:0007669"/>
    <property type="project" value="InterPro"/>
</dbReference>
<evidence type="ECO:0000313" key="11">
    <source>
        <dbReference type="Proteomes" id="UP000634136"/>
    </source>
</evidence>
<protein>
    <recommendedName>
        <fullName evidence="5">Aldose 1-epimerase</fullName>
        <ecNumber evidence="5">5.1.3.3</ecNumber>
    </recommendedName>
</protein>
<comment type="pathway">
    <text evidence="1 5">Carbohydrate metabolism; hexose metabolism.</text>
</comment>
<evidence type="ECO:0000256" key="7">
    <source>
        <dbReference type="PIRSR" id="PIRSR005096-2"/>
    </source>
</evidence>
<dbReference type="OrthoDB" id="274691at2759"/>
<dbReference type="InterPro" id="IPR014718">
    <property type="entry name" value="GH-type_carb-bd"/>
</dbReference>
<keyword evidence="3 5" id="KW-0413">Isomerase</keyword>
<sequence>MTKNNKICLLLLVFVLASSAFAEVSDEELKRIRIYELKQGRVSMRLTNWGASIMSLILPDKNGNLADVHLEYYSIKDYTTNTTNFGAIVGRVANRIKGAQFTLNGTVYKLVVNYGGNNSIHGGSKGFADVVWNVDSYKPEGPNPSITFSYRSFDGEQGFPGDLISTVTYNLNVKHNSGVTMLGITMKARALNKATPVNLVPHDFWNLGGHDSGDILGAKVQIFGSQITVVDSQNIPNGEFASVKGTPYDFLKPTTVGSRISQVGRGYDINYVLDGEGKGKKKMKLAAIAQDEKSGRVMEVFTNAPGIQFYTANGVQDVKGKGGFVYQPHSALCLETQAFPNSVNHPNFPSTIVTPENPYEHYMFMKFSTKAPPAFSQS</sequence>
<dbReference type="GO" id="GO:0033499">
    <property type="term" value="P:galactose catabolic process via UDP-galactose, Leloir pathway"/>
    <property type="evidence" value="ECO:0007669"/>
    <property type="project" value="TreeGrafter"/>
</dbReference>
<dbReference type="SUPFAM" id="SSF74650">
    <property type="entry name" value="Galactose mutarotase-like"/>
    <property type="match status" value="1"/>
</dbReference>
<dbReference type="InterPro" id="IPR008183">
    <property type="entry name" value="Aldose_1/G6P_1-epimerase"/>
</dbReference>
<comment type="caution">
    <text evidence="10">The sequence shown here is derived from an EMBL/GenBank/DDBJ whole genome shotgun (WGS) entry which is preliminary data.</text>
</comment>
<evidence type="ECO:0000256" key="9">
    <source>
        <dbReference type="SAM" id="SignalP"/>
    </source>
</evidence>
<dbReference type="PIRSF" id="PIRSF005096">
    <property type="entry name" value="GALM"/>
    <property type="match status" value="1"/>
</dbReference>
<keyword evidence="11" id="KW-1185">Reference proteome</keyword>
<evidence type="ECO:0000313" key="10">
    <source>
        <dbReference type="EMBL" id="KAF7802959.1"/>
    </source>
</evidence>
<evidence type="ECO:0000256" key="6">
    <source>
        <dbReference type="PIRSR" id="PIRSR005096-1"/>
    </source>
</evidence>
<dbReference type="EMBL" id="JAAIUW010000013">
    <property type="protein sequence ID" value="KAF7802959.1"/>
    <property type="molecule type" value="Genomic_DNA"/>
</dbReference>
<feature type="chain" id="PRO_5033054020" description="Aldose 1-epimerase" evidence="9">
    <location>
        <begin position="23"/>
        <end position="378"/>
    </location>
</feature>
<evidence type="ECO:0000256" key="5">
    <source>
        <dbReference type="PIRNR" id="PIRNR005096"/>
    </source>
</evidence>
<dbReference type="CDD" id="cd09019">
    <property type="entry name" value="galactose_mutarotase_like"/>
    <property type="match status" value="1"/>
</dbReference>
<feature type="binding site" evidence="7">
    <location>
        <position position="268"/>
    </location>
    <ligand>
        <name>beta-D-galactose</name>
        <dbReference type="ChEBI" id="CHEBI:27667"/>
    </ligand>
</feature>
<keyword evidence="9" id="KW-0732">Signal</keyword>
<comment type="similarity">
    <text evidence="2 5">Belongs to the aldose epimerase family.</text>
</comment>